<dbReference type="EMBL" id="SOBK01000001">
    <property type="protein sequence ID" value="TDT92030.1"/>
    <property type="molecule type" value="Genomic_DNA"/>
</dbReference>
<dbReference type="SUPFAM" id="SSF53613">
    <property type="entry name" value="Ribokinase-like"/>
    <property type="match status" value="1"/>
</dbReference>
<dbReference type="GO" id="GO:0016301">
    <property type="term" value="F:kinase activity"/>
    <property type="evidence" value="ECO:0007669"/>
    <property type="project" value="UniProtKB-KW"/>
</dbReference>
<sequence length="405" mass="44390">MITIFGGVYTERCLVPPWHQIYGSGGRAAAALSKLSDNVRLCTYLAAKDMIAFKSVAAVYRFHFEVVEVDTGIAFDYFHGLSVPHIAPAPSKIVQQPPIIGEAECALRFGFMEGDAIVKGGRVVYDPQSASSPQPYRDNGSEADVLAYVLNKHEGSLFCGSRNPTEICKYLHKEHQADVVVLKMGPRGALISDGGKLMLVPCLETDNVWPLGSGDVFAAIFSHYWAEKNESAEIAAMQASKATAYYCNTSTLPIPFDIDKFIDSDCIPESYVSREGEAPLQVYLAGPFFNVAERWLIEEVRNELQRSGLKVFSPLHDVGPGKADDVAVKDLKGVDDSQLMFAILNGLDPGTVYEIGYARAKGIPVIVLSQNEKEEDLKMIEGSGCFVENDLVKAIYKTMWVANKL</sequence>
<dbReference type="Gene3D" id="3.40.1190.20">
    <property type="match status" value="1"/>
</dbReference>
<organism evidence="2 3">
    <name type="scientific">Pseudodesulfovibrio indicus</name>
    <dbReference type="NCBI Taxonomy" id="1716143"/>
    <lineage>
        <taxon>Bacteria</taxon>
        <taxon>Pseudomonadati</taxon>
        <taxon>Thermodesulfobacteriota</taxon>
        <taxon>Desulfovibrionia</taxon>
        <taxon>Desulfovibrionales</taxon>
        <taxon>Desulfovibrionaceae</taxon>
    </lineage>
</organism>
<feature type="domain" description="Carbohydrate kinase PfkB" evidence="1">
    <location>
        <begin position="124"/>
        <end position="242"/>
    </location>
</feature>
<keyword evidence="2" id="KW-0808">Transferase</keyword>
<dbReference type="SUPFAM" id="SSF52309">
    <property type="entry name" value="N-(deoxy)ribosyltransferase-like"/>
    <property type="match status" value="1"/>
</dbReference>
<comment type="caution">
    <text evidence="2">The sequence shown here is derived from an EMBL/GenBank/DDBJ whole genome shotgun (WGS) entry which is preliminary data.</text>
</comment>
<reference evidence="2 3" key="1">
    <citation type="submission" date="2019-03" db="EMBL/GenBank/DDBJ databases">
        <title>Genomic Encyclopedia of Type Strains, Phase IV (KMG-IV): sequencing the most valuable type-strain genomes for metagenomic binning, comparative biology and taxonomic classification.</title>
        <authorList>
            <person name="Goeker M."/>
        </authorList>
    </citation>
    <scope>NUCLEOTIDE SEQUENCE [LARGE SCALE GENOMIC DNA]</scope>
    <source>
        <strain evidence="2 3">DSM 101483</strain>
    </source>
</reference>
<dbReference type="Gene3D" id="3.40.50.450">
    <property type="match status" value="1"/>
</dbReference>
<name>A0AA94PRE3_9BACT</name>
<evidence type="ECO:0000313" key="3">
    <source>
        <dbReference type="Proteomes" id="UP000295506"/>
    </source>
</evidence>
<dbReference type="Pfam" id="PF05014">
    <property type="entry name" value="Nuc_deoxyrib_tr"/>
    <property type="match status" value="1"/>
</dbReference>
<dbReference type="Pfam" id="PF00294">
    <property type="entry name" value="PfkB"/>
    <property type="match status" value="1"/>
</dbReference>
<evidence type="ECO:0000259" key="1">
    <source>
        <dbReference type="Pfam" id="PF00294"/>
    </source>
</evidence>
<protein>
    <submittedName>
        <fullName evidence="2">PfkB family carbohydrate kinase</fullName>
    </submittedName>
</protein>
<dbReference type="Proteomes" id="UP000295506">
    <property type="component" value="Unassembled WGS sequence"/>
</dbReference>
<dbReference type="InterPro" id="IPR007710">
    <property type="entry name" value="Nucleoside_deoxyribTrfase"/>
</dbReference>
<dbReference type="RefSeq" id="WP_066802202.1">
    <property type="nucleotide sequence ID" value="NZ_CP014206.1"/>
</dbReference>
<dbReference type="InterPro" id="IPR029056">
    <property type="entry name" value="Ribokinase-like"/>
</dbReference>
<evidence type="ECO:0000313" key="2">
    <source>
        <dbReference type="EMBL" id="TDT92030.1"/>
    </source>
</evidence>
<keyword evidence="2" id="KW-0418">Kinase</keyword>
<dbReference type="InterPro" id="IPR011611">
    <property type="entry name" value="PfkB_dom"/>
</dbReference>
<dbReference type="AlphaFoldDB" id="A0AA94PRE3"/>
<accession>A0AA94PRE3</accession>
<proteinExistence type="predicted"/>
<gene>
    <name evidence="2" type="ORF">EDC59_101434</name>
</gene>